<dbReference type="PRINTS" id="PR02008">
    <property type="entry name" value="RCMTFAMILY"/>
</dbReference>
<evidence type="ECO:0000256" key="7">
    <source>
        <dbReference type="ARBA" id="ARBA00022946"/>
    </source>
</evidence>
<evidence type="ECO:0000259" key="13">
    <source>
        <dbReference type="PROSITE" id="PS51686"/>
    </source>
</evidence>
<feature type="binding site" evidence="11">
    <location>
        <position position="336"/>
    </location>
    <ligand>
        <name>S-adenosyl-L-methionine</name>
        <dbReference type="ChEBI" id="CHEBI:59789"/>
    </ligand>
</feature>
<dbReference type="GO" id="GO:0008173">
    <property type="term" value="F:RNA methyltransferase activity"/>
    <property type="evidence" value="ECO:0007669"/>
    <property type="project" value="InterPro"/>
</dbReference>
<keyword evidence="4 11" id="KW-0808">Transferase</keyword>
<evidence type="ECO:0000256" key="9">
    <source>
        <dbReference type="ARBA" id="ARBA00042050"/>
    </source>
</evidence>
<dbReference type="InterPro" id="IPR029063">
    <property type="entry name" value="SAM-dependent_MTases_sf"/>
</dbReference>
<evidence type="ECO:0000256" key="5">
    <source>
        <dbReference type="ARBA" id="ARBA00022691"/>
    </source>
</evidence>
<protein>
    <recommendedName>
        <fullName evidence="9">NOL1/NOP2/Sun domain family member 4</fullName>
    </recommendedName>
</protein>
<dbReference type="Proteomes" id="UP000046393">
    <property type="component" value="Unplaced"/>
</dbReference>
<dbReference type="Gene3D" id="3.40.50.150">
    <property type="entry name" value="Vaccinia Virus protein VP39"/>
    <property type="match status" value="1"/>
</dbReference>
<keyword evidence="3 11" id="KW-0489">Methyltransferase</keyword>
<evidence type="ECO:0000313" key="14">
    <source>
        <dbReference type="Proteomes" id="UP000046393"/>
    </source>
</evidence>
<feature type="binding site" evidence="11">
    <location>
        <position position="284"/>
    </location>
    <ligand>
        <name>S-adenosyl-L-methionine</name>
        <dbReference type="ChEBI" id="CHEBI:59789"/>
    </ligand>
</feature>
<dbReference type="PANTHER" id="PTHR22808">
    <property type="entry name" value="NCL1 YEAST -RELATED NOL1/NOP2/FMU SUN DOMAIN-CONTAINING"/>
    <property type="match status" value="1"/>
</dbReference>
<feature type="binding site" evidence="11">
    <location>
        <begin position="261"/>
        <end position="267"/>
    </location>
    <ligand>
        <name>S-adenosyl-L-methionine</name>
        <dbReference type="ChEBI" id="CHEBI:59789"/>
    </ligand>
</feature>
<comment type="catalytic activity">
    <reaction evidence="10">
        <text>a cytidine in rRNA + S-adenosyl-L-methionine = a 5-methylcytidine in rRNA + S-adenosyl-L-homocysteine + H(+)</text>
        <dbReference type="Rhea" id="RHEA:61484"/>
        <dbReference type="Rhea" id="RHEA-COMP:15836"/>
        <dbReference type="Rhea" id="RHEA-COMP:15837"/>
        <dbReference type="ChEBI" id="CHEBI:15378"/>
        <dbReference type="ChEBI" id="CHEBI:57856"/>
        <dbReference type="ChEBI" id="CHEBI:59789"/>
        <dbReference type="ChEBI" id="CHEBI:74483"/>
        <dbReference type="ChEBI" id="CHEBI:82748"/>
    </reaction>
</comment>
<dbReference type="InterPro" id="IPR049560">
    <property type="entry name" value="MeTrfase_RsmB-F_NOP2_cat"/>
</dbReference>
<organism evidence="14 15">
    <name type="scientific">Syphacia muris</name>
    <dbReference type="NCBI Taxonomy" id="451379"/>
    <lineage>
        <taxon>Eukaryota</taxon>
        <taxon>Metazoa</taxon>
        <taxon>Ecdysozoa</taxon>
        <taxon>Nematoda</taxon>
        <taxon>Chromadorea</taxon>
        <taxon>Rhabditida</taxon>
        <taxon>Spirurina</taxon>
        <taxon>Oxyuridomorpha</taxon>
        <taxon>Oxyuroidea</taxon>
        <taxon>Oxyuridae</taxon>
        <taxon>Syphacia</taxon>
    </lineage>
</organism>
<evidence type="ECO:0000313" key="15">
    <source>
        <dbReference type="WBParaSite" id="SMUV_0001099801-mRNA-1"/>
    </source>
</evidence>
<name>A0A0N5B146_9BILA</name>
<dbReference type="WBParaSite" id="SMUV_0001099801-mRNA-1">
    <property type="protein sequence ID" value="SMUV_0001099801-mRNA-1"/>
    <property type="gene ID" value="SMUV_0001099801"/>
</dbReference>
<evidence type="ECO:0000256" key="1">
    <source>
        <dbReference type="ARBA" id="ARBA00004173"/>
    </source>
</evidence>
<comment type="caution">
    <text evidence="11">Lacks conserved residue(s) required for the propagation of feature annotation.</text>
</comment>
<evidence type="ECO:0000256" key="8">
    <source>
        <dbReference type="ARBA" id="ARBA00023128"/>
    </source>
</evidence>
<feature type="region of interest" description="Disordered" evidence="12">
    <location>
        <begin position="119"/>
        <end position="162"/>
    </location>
</feature>
<dbReference type="PANTHER" id="PTHR22808:SF3">
    <property type="entry name" value="5-METHYLCYTOSINE RRNA METHYLTRANSFERASE NSUN4"/>
    <property type="match status" value="1"/>
</dbReference>
<evidence type="ECO:0000256" key="11">
    <source>
        <dbReference type="PROSITE-ProRule" id="PRU01023"/>
    </source>
</evidence>
<evidence type="ECO:0000256" key="10">
    <source>
        <dbReference type="ARBA" id="ARBA00049302"/>
    </source>
</evidence>
<keyword evidence="2" id="KW-0698">rRNA processing</keyword>
<evidence type="ECO:0000256" key="2">
    <source>
        <dbReference type="ARBA" id="ARBA00022552"/>
    </source>
</evidence>
<evidence type="ECO:0000256" key="6">
    <source>
        <dbReference type="ARBA" id="ARBA00022884"/>
    </source>
</evidence>
<keyword evidence="7" id="KW-0809">Transit peptide</keyword>
<sequence>MLNQIINKAGDFGIRIAVGRVIQVRKRSGKFKPKIARSLPRKTPSALALDHFDFYCGPIFGKNWPSIRAALLSPHKYIAVVNAFSLSSDATEAILRDRGALNFIDELLSIESKRQCAERANKTKTDDIATEKSSKADDNVAQPSFDEEPAPRDEFGLSDFQPSKRTFSLGELEERPLRTGNDDLIITGFEGHGSEIPKKDHVIQFPKRLRLYVHPRNDLTDFPSPDKDSSGVPTWWLLDGGSVIPVLALNLQKGETMLDMCAAPGGKSLLSVQTLLLDRLVCNDAKMSRLGQLRHALASFIPSTLDVANRVILKHKNAANIKTWDELEAYDKVLVDAPCTTDRLSVSTDENNIFSLGMTNERLNLPELQTKLLINGLRSLKPGGSLVYSTCALSPVQNEVVVENAVALAKEKFNIEVNELSLSMLITCLRKSGLYRIWNCNVGALILPFLPSNFGPMYFCKLQRV</sequence>
<dbReference type="Gene3D" id="6.20.240.40">
    <property type="match status" value="1"/>
</dbReference>
<reference evidence="15" key="1">
    <citation type="submission" date="2017-02" db="UniProtKB">
        <authorList>
            <consortium name="WormBaseParasite"/>
        </authorList>
    </citation>
    <scope>IDENTIFICATION</scope>
</reference>
<evidence type="ECO:0000256" key="3">
    <source>
        <dbReference type="ARBA" id="ARBA00022603"/>
    </source>
</evidence>
<feature type="active site" description="Nucleophile" evidence="11">
    <location>
        <position position="391"/>
    </location>
</feature>
<dbReference type="PROSITE" id="PS51686">
    <property type="entry name" value="SAM_MT_RSMB_NOP"/>
    <property type="match status" value="1"/>
</dbReference>
<dbReference type="STRING" id="451379.A0A0N5B146"/>
<comment type="subcellular location">
    <subcellularLocation>
        <location evidence="1">Mitochondrion</location>
    </subcellularLocation>
</comment>
<proteinExistence type="inferred from homology"/>
<dbReference type="GO" id="GO:0003723">
    <property type="term" value="F:RNA binding"/>
    <property type="evidence" value="ECO:0007669"/>
    <property type="project" value="UniProtKB-UniRule"/>
</dbReference>
<dbReference type="FunFam" id="3.40.50.150:FF:000055">
    <property type="entry name" value="5-methylcytosine rRNA methyltransferase NSUN4"/>
    <property type="match status" value="1"/>
</dbReference>
<evidence type="ECO:0000256" key="4">
    <source>
        <dbReference type="ARBA" id="ARBA00022679"/>
    </source>
</evidence>
<keyword evidence="5 11" id="KW-0949">S-adenosyl-L-methionine</keyword>
<dbReference type="Pfam" id="PF01189">
    <property type="entry name" value="Methyltr_RsmB-F"/>
    <property type="match status" value="1"/>
</dbReference>
<dbReference type="InterPro" id="IPR001678">
    <property type="entry name" value="MeTrfase_RsmB-F_NOP2_dom"/>
</dbReference>
<feature type="domain" description="SAM-dependent MTase RsmB/NOP-type" evidence="13">
    <location>
        <begin position="160"/>
        <end position="465"/>
    </location>
</feature>
<dbReference type="SUPFAM" id="SSF53335">
    <property type="entry name" value="S-adenosyl-L-methionine-dependent methyltransferases"/>
    <property type="match status" value="1"/>
</dbReference>
<dbReference type="GO" id="GO:0005762">
    <property type="term" value="C:mitochondrial large ribosomal subunit"/>
    <property type="evidence" value="ECO:0007669"/>
    <property type="project" value="TreeGrafter"/>
</dbReference>
<feature type="compositionally biased region" description="Basic and acidic residues" evidence="12">
    <location>
        <begin position="119"/>
        <end position="138"/>
    </location>
</feature>
<keyword evidence="8" id="KW-0496">Mitochondrion</keyword>
<dbReference type="AlphaFoldDB" id="A0A0N5B146"/>
<dbReference type="GO" id="GO:0031167">
    <property type="term" value="P:rRNA methylation"/>
    <property type="evidence" value="ECO:0007669"/>
    <property type="project" value="TreeGrafter"/>
</dbReference>
<evidence type="ECO:0000256" key="12">
    <source>
        <dbReference type="SAM" id="MobiDB-lite"/>
    </source>
</evidence>
<keyword evidence="6 11" id="KW-0694">RNA-binding</keyword>
<dbReference type="InterPro" id="IPR023267">
    <property type="entry name" value="RCMT"/>
</dbReference>
<accession>A0A0N5B146</accession>
<keyword evidence="14" id="KW-1185">Reference proteome</keyword>
<comment type="similarity">
    <text evidence="11">Belongs to the class I-like SAM-binding methyltransferase superfamily. RsmB/NOP family.</text>
</comment>